<organism evidence="2 3">
    <name type="scientific">Carpinus fangiana</name>
    <dbReference type="NCBI Taxonomy" id="176857"/>
    <lineage>
        <taxon>Eukaryota</taxon>
        <taxon>Viridiplantae</taxon>
        <taxon>Streptophyta</taxon>
        <taxon>Embryophyta</taxon>
        <taxon>Tracheophyta</taxon>
        <taxon>Spermatophyta</taxon>
        <taxon>Magnoliopsida</taxon>
        <taxon>eudicotyledons</taxon>
        <taxon>Gunneridae</taxon>
        <taxon>Pentapetalae</taxon>
        <taxon>rosids</taxon>
        <taxon>fabids</taxon>
        <taxon>Fagales</taxon>
        <taxon>Betulaceae</taxon>
        <taxon>Carpinus</taxon>
    </lineage>
</organism>
<sequence length="99" mass="10386">MGVGGAKSVVQVAAVLLLIICLGVGQVRVVCDQDEPMPPCITGCEEEYLSCTKKCVNDSGTDTLLETCLLGCEDGGFNCTDTYANIDDPIPPPRPPPIT</sequence>
<protein>
    <submittedName>
        <fullName evidence="2">Uncharacterized protein</fullName>
    </submittedName>
</protein>
<feature type="chain" id="PRO_5024380129" evidence="1">
    <location>
        <begin position="26"/>
        <end position="99"/>
    </location>
</feature>
<keyword evidence="1" id="KW-0732">Signal</keyword>
<keyword evidence="3" id="KW-1185">Reference proteome</keyword>
<gene>
    <name evidence="2" type="ORF">FH972_007151</name>
</gene>
<dbReference type="Proteomes" id="UP000327013">
    <property type="component" value="Chromosome 3"/>
</dbReference>
<dbReference type="AlphaFoldDB" id="A0A5N6QUH8"/>
<feature type="signal peptide" evidence="1">
    <location>
        <begin position="1"/>
        <end position="25"/>
    </location>
</feature>
<accession>A0A5N6QUH8</accession>
<proteinExistence type="predicted"/>
<name>A0A5N6QUH8_9ROSI</name>
<dbReference type="EMBL" id="CM017323">
    <property type="protein sequence ID" value="KAE8021243.1"/>
    <property type="molecule type" value="Genomic_DNA"/>
</dbReference>
<reference evidence="2 3" key="1">
    <citation type="submission" date="2019-06" db="EMBL/GenBank/DDBJ databases">
        <title>A chromosomal-level reference genome of Carpinus fangiana (Coryloideae, Betulaceae).</title>
        <authorList>
            <person name="Yang X."/>
            <person name="Wang Z."/>
            <person name="Zhang L."/>
            <person name="Hao G."/>
            <person name="Liu J."/>
            <person name="Yang Y."/>
        </authorList>
    </citation>
    <scope>NUCLEOTIDE SEQUENCE [LARGE SCALE GENOMIC DNA]</scope>
    <source>
        <strain evidence="2">Cfa_2016G</strain>
        <tissue evidence="2">Leaf</tissue>
    </source>
</reference>
<evidence type="ECO:0000256" key="1">
    <source>
        <dbReference type="SAM" id="SignalP"/>
    </source>
</evidence>
<evidence type="ECO:0000313" key="2">
    <source>
        <dbReference type="EMBL" id="KAE8021243.1"/>
    </source>
</evidence>
<evidence type="ECO:0000313" key="3">
    <source>
        <dbReference type="Proteomes" id="UP000327013"/>
    </source>
</evidence>